<name>A0ABQ6IGV5_9MICO</name>
<proteinExistence type="predicted"/>
<accession>A0ABQ6IGV5</accession>
<reference evidence="3" key="1">
    <citation type="journal article" date="2019" name="Int. J. Syst. Evol. Microbiol.">
        <title>The Global Catalogue of Microorganisms (GCM) 10K type strain sequencing project: providing services to taxonomists for standard genome sequencing and annotation.</title>
        <authorList>
            <consortium name="The Broad Institute Genomics Platform"/>
            <consortium name="The Broad Institute Genome Sequencing Center for Infectious Disease"/>
            <person name="Wu L."/>
            <person name="Ma J."/>
        </authorList>
    </citation>
    <scope>NUCLEOTIDE SEQUENCE [LARGE SCALE GENOMIC DNA]</scope>
    <source>
        <strain evidence="3">NBRC 112299</strain>
    </source>
</reference>
<comment type="caution">
    <text evidence="2">The sequence shown here is derived from an EMBL/GenBank/DDBJ whole genome shotgun (WGS) entry which is preliminary data.</text>
</comment>
<sequence length="104" mass="11343">MAGAVEFVVSEVRRSRSRFSLVVESREDGALNRGIIPQPLPPRALGTTRRARPRVAVVAATAPIVEPRRSRRLAAAAHREGQEPCAERDEEPNDGHALLEDRGG</sequence>
<dbReference type="EMBL" id="BSUN01000001">
    <property type="protein sequence ID" value="GMA37152.1"/>
    <property type="molecule type" value="Genomic_DNA"/>
</dbReference>
<organism evidence="2 3">
    <name type="scientific">Demequina litorisediminis</name>
    <dbReference type="NCBI Taxonomy" id="1849022"/>
    <lineage>
        <taxon>Bacteria</taxon>
        <taxon>Bacillati</taxon>
        <taxon>Actinomycetota</taxon>
        <taxon>Actinomycetes</taxon>
        <taxon>Micrococcales</taxon>
        <taxon>Demequinaceae</taxon>
        <taxon>Demequina</taxon>
    </lineage>
</organism>
<feature type="compositionally biased region" description="Basic and acidic residues" evidence="1">
    <location>
        <begin position="77"/>
        <end position="104"/>
    </location>
</feature>
<gene>
    <name evidence="2" type="ORF">GCM10025876_33560</name>
</gene>
<dbReference type="Proteomes" id="UP001157125">
    <property type="component" value="Unassembled WGS sequence"/>
</dbReference>
<evidence type="ECO:0000313" key="2">
    <source>
        <dbReference type="EMBL" id="GMA37152.1"/>
    </source>
</evidence>
<keyword evidence="3" id="KW-1185">Reference proteome</keyword>
<evidence type="ECO:0000313" key="3">
    <source>
        <dbReference type="Proteomes" id="UP001157125"/>
    </source>
</evidence>
<feature type="region of interest" description="Disordered" evidence="1">
    <location>
        <begin position="69"/>
        <end position="104"/>
    </location>
</feature>
<evidence type="ECO:0000256" key="1">
    <source>
        <dbReference type="SAM" id="MobiDB-lite"/>
    </source>
</evidence>
<protein>
    <submittedName>
        <fullName evidence="2">Uncharacterized protein</fullName>
    </submittedName>
</protein>